<reference evidence="1" key="1">
    <citation type="submission" date="2019-05" db="EMBL/GenBank/DDBJ databases">
        <title>Revised genome assembly of Burkholderiaceae (previously Ralstonia) sp. PBA.</title>
        <authorList>
            <person name="Gan H.M."/>
        </authorList>
    </citation>
    <scope>NUCLEOTIDE SEQUENCE</scope>
    <source>
        <strain evidence="1">PBA</strain>
    </source>
</reference>
<sequence length="688" mass="77112">MERHLTPRDRHLRAAEELVGIGSWYWDLRTQQGTWSNGMFKLFGLKPVAKAPSTDELAGMLTPQSFGRARKMLELLVARGIPADVEIEVIHPDGDHRWLQLRADIERDANGEPVAVLGAAQDVTAQRQSNEQLRLLRRVIQSAACGIVVADALQEDLPLVYVNPAFEAMTGYRADEVLGRNCRFLHSTESGQAALNEVRAALREQRETRVLLRNFRKDGQLFLNQFLLSPVRNAEGKVTHYVGIQEDVTEREMARQRVAEHTMTDPLTSLPNRYLLMDRVSQAIGVSAAAQQRFYFALFNIDRFKVINESLGHVGGDKVLRRIAERLTKMVGPADTVARFGADVFALIISHTTIARNGFDLDLFDTPLMVDDTDVFVTTSIGIAEYPTHGHDFETLFRHAEIAMYQAKSSGGNRVEFFRPEMDVGVSHRLNLEHEIREALAAQQFRLLYQPQIDAVTGRICGVEALIRWLHPTRGVLPPAAFIPMAEESGLIVDIGNWVLEEAARQRAAWREIGVEDDVVICVNASPLQFRRGTVLPTLLRLKREYGFDSGFLEIEVTESMLMDSAGRMIEDLMAIRQLGVKLSIDDFGTGYSSLAYLKRLPIDMIKIDRAFVNDVTTDPNDAVICTTIIALAHNLGVKVCAEGVEGQEQSDFLRQQQCDVLQGYHFSAPVLPDVVTDMFTSGRRFQT</sequence>
<organism evidence="1 2">
    <name type="scientific">Imbroritus primus</name>
    <dbReference type="NCBI Taxonomy" id="3058603"/>
    <lineage>
        <taxon>Bacteria</taxon>
        <taxon>Pseudomonadati</taxon>
        <taxon>Pseudomonadota</taxon>
        <taxon>Betaproteobacteria</taxon>
        <taxon>Burkholderiales</taxon>
        <taxon>Burkholderiaceae</taxon>
        <taxon>Imbroritus</taxon>
    </lineage>
</organism>
<dbReference type="EMBL" id="AKCV02000020">
    <property type="protein sequence ID" value="TMS57760.1"/>
    <property type="molecule type" value="Genomic_DNA"/>
</dbReference>
<keyword evidence="2" id="KW-1185">Reference proteome</keyword>
<evidence type="ECO:0000313" key="1">
    <source>
        <dbReference type="EMBL" id="TMS57760.1"/>
    </source>
</evidence>
<protein>
    <submittedName>
        <fullName evidence="1">EAL domain-containing protein</fullName>
    </submittedName>
</protein>
<gene>
    <name evidence="1" type="ORF">MW7_011410</name>
</gene>
<comment type="caution">
    <text evidence="1">The sequence shown here is derived from an EMBL/GenBank/DDBJ whole genome shotgun (WGS) entry which is preliminary data.</text>
</comment>
<evidence type="ECO:0000313" key="2">
    <source>
        <dbReference type="Proteomes" id="UP000004277"/>
    </source>
</evidence>
<accession>A0ACD3SNJ9</accession>
<dbReference type="Proteomes" id="UP000004277">
    <property type="component" value="Unassembled WGS sequence"/>
</dbReference>
<name>A0ACD3SNJ9_9BURK</name>
<proteinExistence type="predicted"/>